<dbReference type="InterPro" id="IPR036866">
    <property type="entry name" value="RibonucZ/Hydroxyglut_hydro"/>
</dbReference>
<dbReference type="Gene3D" id="3.60.15.10">
    <property type="entry name" value="Ribonuclease Z/Hydroxyacylglutathione hydrolase-like"/>
    <property type="match status" value="1"/>
</dbReference>
<comment type="catalytic activity">
    <reaction evidence="5">
        <text>3',5'-cyclic CMP + H2O = CMP + H(+)</text>
        <dbReference type="Rhea" id="RHEA:72675"/>
        <dbReference type="ChEBI" id="CHEBI:15377"/>
        <dbReference type="ChEBI" id="CHEBI:15378"/>
        <dbReference type="ChEBI" id="CHEBI:58003"/>
        <dbReference type="ChEBI" id="CHEBI:60377"/>
    </reaction>
    <physiologicalReaction direction="left-to-right" evidence="5">
        <dbReference type="Rhea" id="RHEA:72676"/>
    </physiologicalReaction>
</comment>
<dbReference type="GO" id="GO:0046872">
    <property type="term" value="F:metal ion binding"/>
    <property type="evidence" value="ECO:0007669"/>
    <property type="project" value="UniProtKB-KW"/>
</dbReference>
<evidence type="ECO:0000256" key="2">
    <source>
        <dbReference type="ARBA" id="ARBA00022723"/>
    </source>
</evidence>
<gene>
    <name evidence="9" type="ORF">BP422_16010</name>
</gene>
<reference evidence="9 10" key="1">
    <citation type="submission" date="2016-11" db="EMBL/GenBank/DDBJ databases">
        <authorList>
            <person name="Jaros S."/>
            <person name="Januszkiewicz K."/>
            <person name="Wedrychowicz H."/>
        </authorList>
    </citation>
    <scope>NUCLEOTIDE SEQUENCE [LARGE SCALE GENOMIC DNA]</scope>
    <source>
        <strain evidence="9 10">NF2</strain>
    </source>
</reference>
<comment type="function">
    <text evidence="6">Counteracts the endogenous Pycsar antiviral defense system. Phosphodiesterase that enables metal-dependent hydrolysis of host cyclic nucleotide Pycsar defense signals such as cCMP and cUMP.</text>
</comment>
<dbReference type="Pfam" id="PF00753">
    <property type="entry name" value="Lactamase_B"/>
    <property type="match status" value="1"/>
</dbReference>
<keyword evidence="4" id="KW-0862">Zinc</keyword>
<dbReference type="SUPFAM" id="SSF56281">
    <property type="entry name" value="Metallo-hydrolase/oxidoreductase"/>
    <property type="match status" value="1"/>
</dbReference>
<keyword evidence="2" id="KW-0479">Metal-binding</keyword>
<dbReference type="PANTHER" id="PTHR42978">
    <property type="entry name" value="QUORUM-QUENCHING LACTONASE YTNP-RELATED-RELATED"/>
    <property type="match status" value="1"/>
</dbReference>
<name>A0A220MJA4_9BACL</name>
<proteinExistence type="inferred from homology"/>
<keyword evidence="3" id="KW-0378">Hydrolase</keyword>
<organism evidence="9 10">
    <name type="scientific">Brevibacillus formosus</name>
    <dbReference type="NCBI Taxonomy" id="54913"/>
    <lineage>
        <taxon>Bacteria</taxon>
        <taxon>Bacillati</taxon>
        <taxon>Bacillota</taxon>
        <taxon>Bacilli</taxon>
        <taxon>Bacillales</taxon>
        <taxon>Paenibacillaceae</taxon>
        <taxon>Brevibacillus</taxon>
    </lineage>
</organism>
<dbReference type="AlphaFoldDB" id="A0A220MJA4"/>
<dbReference type="InterPro" id="IPR051013">
    <property type="entry name" value="MBL_superfamily_lactonases"/>
</dbReference>
<comment type="catalytic activity">
    <reaction evidence="7">
        <text>3',5'-cyclic UMP + H2O = UMP + H(+)</text>
        <dbReference type="Rhea" id="RHEA:70575"/>
        <dbReference type="ChEBI" id="CHEBI:15377"/>
        <dbReference type="ChEBI" id="CHEBI:15378"/>
        <dbReference type="ChEBI" id="CHEBI:57865"/>
        <dbReference type="ChEBI" id="CHEBI:184387"/>
    </reaction>
    <physiologicalReaction direction="left-to-right" evidence="7">
        <dbReference type="Rhea" id="RHEA:70576"/>
    </physiologicalReaction>
</comment>
<evidence type="ECO:0000256" key="7">
    <source>
        <dbReference type="ARBA" id="ARBA00048505"/>
    </source>
</evidence>
<evidence type="ECO:0000313" key="9">
    <source>
        <dbReference type="EMBL" id="ASJ54935.1"/>
    </source>
</evidence>
<evidence type="ECO:0000256" key="5">
    <source>
        <dbReference type="ARBA" id="ARBA00034221"/>
    </source>
</evidence>
<dbReference type="InterPro" id="IPR001279">
    <property type="entry name" value="Metallo-B-lactamas"/>
</dbReference>
<dbReference type="SMART" id="SM00849">
    <property type="entry name" value="Lactamase_B"/>
    <property type="match status" value="1"/>
</dbReference>
<dbReference type="RefSeq" id="WP_088908641.1">
    <property type="nucleotide sequence ID" value="NZ_CP018145.1"/>
</dbReference>
<dbReference type="EMBL" id="CP018145">
    <property type="protein sequence ID" value="ASJ54935.1"/>
    <property type="molecule type" value="Genomic_DNA"/>
</dbReference>
<accession>A0A220MJA4</accession>
<dbReference type="CDD" id="cd07728">
    <property type="entry name" value="YtnP-like_MBL-fold"/>
    <property type="match status" value="1"/>
</dbReference>
<sequence>MVGNEWQVGQFQLSWLRGGLTKLDGGAMFGVVPKPLWSKRYPSNDLNQIPLRADPILVQAHGKRILIESGMGNDRLTEKQKRNFGLEEESQVVESLAAKGLTPADIDIVIMTHMHYDHANGLVSIRDGQLVSTFPQAVIYVQEQEWAEMREPNVRSKNTYWEENWRPIENQVKTYGASHEVVPGITLHHTGGHSQGHAIVRMETEGQLLLHLADIMPTHAHQNPLWVMAYDDYPMTSIYAKEEWINNGIKQGAWFTFYHDSVYRAVKWSEQGEMIDRMEVVL</sequence>
<comment type="similarity">
    <text evidence="1">Belongs to the metallo-beta-lactamase superfamily.</text>
</comment>
<dbReference type="KEGG" id="bfm:BP422_16010"/>
<dbReference type="Proteomes" id="UP000197781">
    <property type="component" value="Chromosome"/>
</dbReference>
<protein>
    <recommendedName>
        <fullName evidence="8">Metallo-beta-lactamase domain-containing protein</fullName>
    </recommendedName>
</protein>
<dbReference type="GO" id="GO:0016787">
    <property type="term" value="F:hydrolase activity"/>
    <property type="evidence" value="ECO:0007669"/>
    <property type="project" value="UniProtKB-KW"/>
</dbReference>
<evidence type="ECO:0000259" key="8">
    <source>
        <dbReference type="SMART" id="SM00849"/>
    </source>
</evidence>
<evidence type="ECO:0000313" key="10">
    <source>
        <dbReference type="Proteomes" id="UP000197781"/>
    </source>
</evidence>
<feature type="domain" description="Metallo-beta-lactamase" evidence="8">
    <location>
        <begin position="52"/>
        <end position="259"/>
    </location>
</feature>
<evidence type="ECO:0000256" key="4">
    <source>
        <dbReference type="ARBA" id="ARBA00022833"/>
    </source>
</evidence>
<evidence type="ECO:0000256" key="1">
    <source>
        <dbReference type="ARBA" id="ARBA00007749"/>
    </source>
</evidence>
<dbReference type="PANTHER" id="PTHR42978:SF6">
    <property type="entry name" value="QUORUM-QUENCHING LACTONASE YTNP-RELATED"/>
    <property type="match status" value="1"/>
</dbReference>
<evidence type="ECO:0000256" key="3">
    <source>
        <dbReference type="ARBA" id="ARBA00022801"/>
    </source>
</evidence>
<evidence type="ECO:0000256" key="6">
    <source>
        <dbReference type="ARBA" id="ARBA00034301"/>
    </source>
</evidence>